<gene>
    <name evidence="4" type="ORF">RJ639_041640</name>
</gene>
<keyword evidence="5" id="KW-1185">Reference proteome</keyword>
<evidence type="ECO:0000256" key="2">
    <source>
        <dbReference type="SAM" id="MobiDB-lite"/>
    </source>
</evidence>
<dbReference type="Proteomes" id="UP001188597">
    <property type="component" value="Unassembled WGS sequence"/>
</dbReference>
<evidence type="ECO:0000256" key="1">
    <source>
        <dbReference type="ARBA" id="ARBA00008690"/>
    </source>
</evidence>
<reference evidence="4" key="1">
    <citation type="submission" date="2022-12" db="EMBL/GenBank/DDBJ databases">
        <title>Draft genome assemblies for two species of Escallonia (Escalloniales).</title>
        <authorList>
            <person name="Chanderbali A."/>
            <person name="Dervinis C."/>
            <person name="Anghel I."/>
            <person name="Soltis D."/>
            <person name="Soltis P."/>
            <person name="Zapata F."/>
        </authorList>
    </citation>
    <scope>NUCLEOTIDE SEQUENCE</scope>
    <source>
        <strain evidence="4">UCBG64.0493</strain>
        <tissue evidence="4">Leaf</tissue>
    </source>
</reference>
<comment type="caution">
    <text evidence="4">The sequence shown here is derived from an EMBL/GenBank/DDBJ whole genome shotgun (WGS) entry which is preliminary data.</text>
</comment>
<feature type="region of interest" description="Disordered" evidence="2">
    <location>
        <begin position="120"/>
        <end position="187"/>
    </location>
</feature>
<dbReference type="PANTHER" id="PTHR33155:SF8">
    <property type="entry name" value="PROTEIN FANTASTIC FOUR 1"/>
    <property type="match status" value="1"/>
</dbReference>
<feature type="compositionally biased region" description="Basic and acidic residues" evidence="2">
    <location>
        <begin position="148"/>
        <end position="163"/>
    </location>
</feature>
<proteinExistence type="inferred from homology"/>
<name>A0AA88WGG8_9ASTE</name>
<dbReference type="AlphaFoldDB" id="A0AA88WGG8"/>
<comment type="similarity">
    <text evidence="1">Belongs to the fantastic four family.</text>
</comment>
<dbReference type="InterPro" id="IPR021410">
    <property type="entry name" value="FAF"/>
</dbReference>
<dbReference type="EMBL" id="JAVXUP010000469">
    <property type="protein sequence ID" value="KAK3027222.1"/>
    <property type="molecule type" value="Genomic_DNA"/>
</dbReference>
<evidence type="ECO:0000313" key="5">
    <source>
        <dbReference type="Proteomes" id="UP001188597"/>
    </source>
</evidence>
<feature type="compositionally biased region" description="Acidic residues" evidence="2">
    <location>
        <begin position="241"/>
        <end position="279"/>
    </location>
</feature>
<feature type="region of interest" description="Disordered" evidence="2">
    <location>
        <begin position="230"/>
        <end position="314"/>
    </location>
</feature>
<sequence>MSTVVCHGLQSCLESTQLAETTTLRLKLVAPKTLGLNRVPCTLDSDTTEYREKSYAIHVSDNHKLTNVDLGGWDFLYSLSNTSQSPEKAMDSDTSYVHPWASQSSSFRLSEKSLGICTENLGSETGSDTNETSIFSFPSSNSDSGTSPRREREYSRPPVEPRKIQPRNFPPPLTSISSSNSLQVRPHREGGRLIIKAVESPSMHTWLQAERSHGRLRLSFLKSCEEVNEVGDIGNNSNNEENQEYDEEECEEQEDEEEEEEEEENEELVDEEEEEEEEINGAYMGKDMNENRFGVGQESGMGKYHRPSRCKESGCSKGLCNWEPLWVAT</sequence>
<accession>A0AA88WGG8</accession>
<evidence type="ECO:0000313" key="4">
    <source>
        <dbReference type="EMBL" id="KAK3027222.1"/>
    </source>
</evidence>
<evidence type="ECO:0000259" key="3">
    <source>
        <dbReference type="Pfam" id="PF11250"/>
    </source>
</evidence>
<feature type="compositionally biased region" description="Polar residues" evidence="2">
    <location>
        <begin position="174"/>
        <end position="183"/>
    </location>
</feature>
<feature type="compositionally biased region" description="Polar residues" evidence="2">
    <location>
        <begin position="120"/>
        <end position="131"/>
    </location>
</feature>
<dbReference type="Pfam" id="PF11250">
    <property type="entry name" value="FAF"/>
    <property type="match status" value="1"/>
</dbReference>
<organism evidence="4 5">
    <name type="scientific">Escallonia herrerae</name>
    <dbReference type="NCBI Taxonomy" id="1293975"/>
    <lineage>
        <taxon>Eukaryota</taxon>
        <taxon>Viridiplantae</taxon>
        <taxon>Streptophyta</taxon>
        <taxon>Embryophyta</taxon>
        <taxon>Tracheophyta</taxon>
        <taxon>Spermatophyta</taxon>
        <taxon>Magnoliopsida</taxon>
        <taxon>eudicotyledons</taxon>
        <taxon>Gunneridae</taxon>
        <taxon>Pentapetalae</taxon>
        <taxon>asterids</taxon>
        <taxon>campanulids</taxon>
        <taxon>Escalloniales</taxon>
        <taxon>Escalloniaceae</taxon>
        <taxon>Escallonia</taxon>
    </lineage>
</organism>
<dbReference type="InterPro" id="IPR046431">
    <property type="entry name" value="FAF_dom"/>
</dbReference>
<feature type="compositionally biased region" description="Low complexity" evidence="2">
    <location>
        <begin position="132"/>
        <end position="147"/>
    </location>
</feature>
<protein>
    <recommendedName>
        <fullName evidence="3">FAF domain-containing protein</fullName>
    </recommendedName>
</protein>
<dbReference type="PANTHER" id="PTHR33155">
    <property type="entry name" value="FANTASTIC FOUR-LIKE PROTEIN (DUF3049)"/>
    <property type="match status" value="1"/>
</dbReference>
<feature type="domain" description="FAF" evidence="3">
    <location>
        <begin position="168"/>
        <end position="220"/>
    </location>
</feature>